<evidence type="ECO:0008006" key="4">
    <source>
        <dbReference type="Google" id="ProtNLM"/>
    </source>
</evidence>
<keyword evidence="1" id="KW-0732">Signal</keyword>
<dbReference type="Proteomes" id="UP000244005">
    <property type="component" value="Unassembled WGS sequence"/>
</dbReference>
<evidence type="ECO:0000313" key="3">
    <source>
        <dbReference type="Proteomes" id="UP000244005"/>
    </source>
</evidence>
<evidence type="ECO:0000313" key="2">
    <source>
        <dbReference type="EMBL" id="PTQ29905.1"/>
    </source>
</evidence>
<proteinExistence type="predicted"/>
<dbReference type="Gramene" id="Mp5g03410.1">
    <property type="protein sequence ID" value="Mp5g03410.1.cds1"/>
    <property type="gene ID" value="Mp5g03410"/>
</dbReference>
<feature type="signal peptide" evidence="1">
    <location>
        <begin position="1"/>
        <end position="23"/>
    </location>
</feature>
<keyword evidence="3" id="KW-1185">Reference proteome</keyword>
<sequence>MSWRFLLPLTLLLIRLLAPLFRALRKFTVRTVTTIAARQRVQDRVFPATSELVQFDSTMSLSFLFLDSASSERFNKVVAKCDWRAPSTPYWPQHCFSRCCSCSCSGLVSYLNPPPRVYV</sequence>
<accession>A0A2R6W7T0</accession>
<name>A0A2R6W7T0_MARPO</name>
<organism evidence="2 3">
    <name type="scientific">Marchantia polymorpha</name>
    <name type="common">Common liverwort</name>
    <name type="synonym">Marchantia aquatica</name>
    <dbReference type="NCBI Taxonomy" id="3197"/>
    <lineage>
        <taxon>Eukaryota</taxon>
        <taxon>Viridiplantae</taxon>
        <taxon>Streptophyta</taxon>
        <taxon>Embryophyta</taxon>
        <taxon>Marchantiophyta</taxon>
        <taxon>Marchantiopsida</taxon>
        <taxon>Marchantiidae</taxon>
        <taxon>Marchantiales</taxon>
        <taxon>Marchantiaceae</taxon>
        <taxon>Marchantia</taxon>
    </lineage>
</organism>
<feature type="chain" id="PRO_5015310979" description="Secreted protein" evidence="1">
    <location>
        <begin position="24"/>
        <end position="119"/>
    </location>
</feature>
<dbReference type="EMBL" id="KZ772805">
    <property type="protein sequence ID" value="PTQ29905.1"/>
    <property type="molecule type" value="Genomic_DNA"/>
</dbReference>
<reference evidence="3" key="1">
    <citation type="journal article" date="2017" name="Cell">
        <title>Insights into land plant evolution garnered from the Marchantia polymorpha genome.</title>
        <authorList>
            <person name="Bowman J.L."/>
            <person name="Kohchi T."/>
            <person name="Yamato K.T."/>
            <person name="Jenkins J."/>
            <person name="Shu S."/>
            <person name="Ishizaki K."/>
            <person name="Yamaoka S."/>
            <person name="Nishihama R."/>
            <person name="Nakamura Y."/>
            <person name="Berger F."/>
            <person name="Adam C."/>
            <person name="Aki S.S."/>
            <person name="Althoff F."/>
            <person name="Araki T."/>
            <person name="Arteaga-Vazquez M.A."/>
            <person name="Balasubrmanian S."/>
            <person name="Barry K."/>
            <person name="Bauer D."/>
            <person name="Boehm C.R."/>
            <person name="Briginshaw L."/>
            <person name="Caballero-Perez J."/>
            <person name="Catarino B."/>
            <person name="Chen F."/>
            <person name="Chiyoda S."/>
            <person name="Chovatia M."/>
            <person name="Davies K.M."/>
            <person name="Delmans M."/>
            <person name="Demura T."/>
            <person name="Dierschke T."/>
            <person name="Dolan L."/>
            <person name="Dorantes-Acosta A.E."/>
            <person name="Eklund D.M."/>
            <person name="Florent S.N."/>
            <person name="Flores-Sandoval E."/>
            <person name="Fujiyama A."/>
            <person name="Fukuzawa H."/>
            <person name="Galik B."/>
            <person name="Grimanelli D."/>
            <person name="Grimwood J."/>
            <person name="Grossniklaus U."/>
            <person name="Hamada T."/>
            <person name="Haseloff J."/>
            <person name="Hetherington A.J."/>
            <person name="Higo A."/>
            <person name="Hirakawa Y."/>
            <person name="Hundley H.N."/>
            <person name="Ikeda Y."/>
            <person name="Inoue K."/>
            <person name="Inoue S.I."/>
            <person name="Ishida S."/>
            <person name="Jia Q."/>
            <person name="Kakita M."/>
            <person name="Kanazawa T."/>
            <person name="Kawai Y."/>
            <person name="Kawashima T."/>
            <person name="Kennedy M."/>
            <person name="Kinose K."/>
            <person name="Kinoshita T."/>
            <person name="Kohara Y."/>
            <person name="Koide E."/>
            <person name="Komatsu K."/>
            <person name="Kopischke S."/>
            <person name="Kubo M."/>
            <person name="Kyozuka J."/>
            <person name="Lagercrantz U."/>
            <person name="Lin S.S."/>
            <person name="Lindquist E."/>
            <person name="Lipzen A.M."/>
            <person name="Lu C.W."/>
            <person name="De Luna E."/>
            <person name="Martienssen R.A."/>
            <person name="Minamino N."/>
            <person name="Mizutani M."/>
            <person name="Mizutani M."/>
            <person name="Mochizuki N."/>
            <person name="Monte I."/>
            <person name="Mosher R."/>
            <person name="Nagasaki H."/>
            <person name="Nakagami H."/>
            <person name="Naramoto S."/>
            <person name="Nishitani K."/>
            <person name="Ohtani M."/>
            <person name="Okamoto T."/>
            <person name="Okumura M."/>
            <person name="Phillips J."/>
            <person name="Pollak B."/>
            <person name="Reinders A."/>
            <person name="Rovekamp M."/>
            <person name="Sano R."/>
            <person name="Sawa S."/>
            <person name="Schmid M.W."/>
            <person name="Shirakawa M."/>
            <person name="Solano R."/>
            <person name="Spunde A."/>
            <person name="Suetsugu N."/>
            <person name="Sugano S."/>
            <person name="Sugiyama A."/>
            <person name="Sun R."/>
            <person name="Suzuki Y."/>
            <person name="Takenaka M."/>
            <person name="Takezawa D."/>
            <person name="Tomogane H."/>
            <person name="Tsuzuki M."/>
            <person name="Ueda T."/>
            <person name="Umeda M."/>
            <person name="Ward J.M."/>
            <person name="Watanabe Y."/>
            <person name="Yazaki K."/>
            <person name="Yokoyama R."/>
            <person name="Yoshitake Y."/>
            <person name="Yotsui I."/>
            <person name="Zachgo S."/>
            <person name="Schmutz J."/>
        </authorList>
    </citation>
    <scope>NUCLEOTIDE SEQUENCE [LARGE SCALE GENOMIC DNA]</scope>
    <source>
        <strain evidence="3">Tak-1</strain>
    </source>
</reference>
<evidence type="ECO:0000256" key="1">
    <source>
        <dbReference type="SAM" id="SignalP"/>
    </source>
</evidence>
<protein>
    <recommendedName>
        <fullName evidence="4">Secreted protein</fullName>
    </recommendedName>
</protein>
<gene>
    <name evidence="2" type="ORF">MARPO_0133s0046</name>
</gene>
<dbReference type="AlphaFoldDB" id="A0A2R6W7T0"/>